<name>A0ABY8PQL2_9BACT</name>
<proteinExistence type="predicted"/>
<keyword evidence="4" id="KW-1185">Reference proteome</keyword>
<evidence type="ECO:0000313" key="4">
    <source>
        <dbReference type="Proteomes" id="UP001232493"/>
    </source>
</evidence>
<keyword evidence="1" id="KW-0472">Membrane</keyword>
<sequence>MRGYYPGYHTFGSFFGIGYGWIGMIVIGVIIFIVLYLLFKGSSRRNKDYYFSEMQEKKDKALEILNEKFVKGEIDEEEYLRKKKLIKD</sequence>
<feature type="transmembrane region" description="Helical" evidence="1">
    <location>
        <begin position="20"/>
        <end position="39"/>
    </location>
</feature>
<evidence type="ECO:0000259" key="2">
    <source>
        <dbReference type="Pfam" id="PF09851"/>
    </source>
</evidence>
<evidence type="ECO:0000313" key="3">
    <source>
        <dbReference type="EMBL" id="WGS64933.1"/>
    </source>
</evidence>
<dbReference type="RefSeq" id="WP_280998988.1">
    <property type="nucleotide sequence ID" value="NZ_CP069362.1"/>
</dbReference>
<dbReference type="Proteomes" id="UP001232493">
    <property type="component" value="Chromosome"/>
</dbReference>
<gene>
    <name evidence="3" type="ORF">JRV97_11345</name>
</gene>
<evidence type="ECO:0000256" key="1">
    <source>
        <dbReference type="SAM" id="Phobius"/>
    </source>
</evidence>
<keyword evidence="1" id="KW-0812">Transmembrane</keyword>
<keyword evidence="1" id="KW-1133">Transmembrane helix</keyword>
<feature type="domain" description="SHOCT" evidence="2">
    <location>
        <begin position="61"/>
        <end position="86"/>
    </location>
</feature>
<dbReference type="EMBL" id="CP069362">
    <property type="protein sequence ID" value="WGS64933.1"/>
    <property type="molecule type" value="Genomic_DNA"/>
</dbReference>
<dbReference type="Pfam" id="PF09851">
    <property type="entry name" value="SHOCT"/>
    <property type="match status" value="1"/>
</dbReference>
<accession>A0ABY8PQL2</accession>
<protein>
    <submittedName>
        <fullName evidence="3">SHOCT domain-containing protein</fullName>
    </submittedName>
</protein>
<reference evidence="3 4" key="1">
    <citation type="submission" date="2021-02" db="EMBL/GenBank/DDBJ databases">
        <title>Characterization of Marinitoga sp. nov. str. BP5-C20A.</title>
        <authorList>
            <person name="Erauso G."/>
            <person name="Postec A."/>
        </authorList>
    </citation>
    <scope>NUCLEOTIDE SEQUENCE [LARGE SCALE GENOMIC DNA]</scope>
    <source>
        <strain evidence="3 4">BP5-C20A</strain>
    </source>
</reference>
<dbReference type="InterPro" id="IPR018649">
    <property type="entry name" value="SHOCT"/>
</dbReference>
<organism evidence="3 4">
    <name type="scientific">Marinitoga aeolica</name>
    <dbReference type="NCBI Taxonomy" id="2809031"/>
    <lineage>
        <taxon>Bacteria</taxon>
        <taxon>Thermotogati</taxon>
        <taxon>Thermotogota</taxon>
        <taxon>Thermotogae</taxon>
        <taxon>Petrotogales</taxon>
        <taxon>Petrotogaceae</taxon>
        <taxon>Marinitoga</taxon>
    </lineage>
</organism>